<evidence type="ECO:0000313" key="4">
    <source>
        <dbReference type="EMBL" id="KAF0310140.1"/>
    </source>
</evidence>
<keyword evidence="5" id="KW-1185">Reference proteome</keyword>
<dbReference type="PANTHER" id="PTHR10410">
    <property type="entry name" value="EUKARYOTIC TRANSLATION INITIATION FACTOR 3 -RELATED"/>
    <property type="match status" value="1"/>
</dbReference>
<dbReference type="InterPro" id="IPR050242">
    <property type="entry name" value="JAMM_MPN+_peptidase_M67A"/>
</dbReference>
<feature type="region of interest" description="Disordered" evidence="2">
    <location>
        <begin position="118"/>
        <end position="235"/>
    </location>
</feature>
<evidence type="ECO:0000313" key="5">
    <source>
        <dbReference type="Proteomes" id="UP000440578"/>
    </source>
</evidence>
<keyword evidence="1" id="KW-0175">Coiled coil</keyword>
<feature type="compositionally biased region" description="Basic and acidic residues" evidence="2">
    <location>
        <begin position="121"/>
        <end position="142"/>
    </location>
</feature>
<sequence>MVEDGGVCRVISAKALVRLDKRKDRVEISSHQLMSGATEAERLAVELRRTVRVVGWYHSHPHITVWPSAVVLVSNITQQLGLLTMPLLQMMENRLERNQRQLRRLLAERDSLAERLGSAAVKREPSKADVDSGAETDLRLSDDETGGAAHSPSSEDTVYLQSAAERELGVSSTRRPLKVESDSDSDSTVSLELARSRRQPRVKRERDSDTEELPTESEGGRLRRRLTVVKEEPDL</sequence>
<feature type="compositionally biased region" description="Polar residues" evidence="2">
    <location>
        <begin position="151"/>
        <end position="160"/>
    </location>
</feature>
<proteinExistence type="predicted"/>
<dbReference type="GO" id="GO:0008237">
    <property type="term" value="F:metallopeptidase activity"/>
    <property type="evidence" value="ECO:0007669"/>
    <property type="project" value="InterPro"/>
</dbReference>
<organism evidence="4 5">
    <name type="scientific">Amphibalanus amphitrite</name>
    <name type="common">Striped barnacle</name>
    <name type="synonym">Balanus amphitrite</name>
    <dbReference type="NCBI Taxonomy" id="1232801"/>
    <lineage>
        <taxon>Eukaryota</taxon>
        <taxon>Metazoa</taxon>
        <taxon>Ecdysozoa</taxon>
        <taxon>Arthropoda</taxon>
        <taxon>Crustacea</taxon>
        <taxon>Multicrustacea</taxon>
        <taxon>Cirripedia</taxon>
        <taxon>Thoracica</taxon>
        <taxon>Thoracicalcarea</taxon>
        <taxon>Balanomorpha</taxon>
        <taxon>Balanoidea</taxon>
        <taxon>Balanidae</taxon>
        <taxon>Amphibalaninae</taxon>
        <taxon>Amphibalanus</taxon>
    </lineage>
</organism>
<evidence type="ECO:0000259" key="3">
    <source>
        <dbReference type="Pfam" id="PF01398"/>
    </source>
</evidence>
<dbReference type="SUPFAM" id="SSF102712">
    <property type="entry name" value="JAB1/MPN domain"/>
    <property type="match status" value="1"/>
</dbReference>
<dbReference type="AlphaFoldDB" id="A0A6A4X227"/>
<evidence type="ECO:0000256" key="2">
    <source>
        <dbReference type="SAM" id="MobiDB-lite"/>
    </source>
</evidence>
<reference evidence="4 5" key="1">
    <citation type="submission" date="2019-07" db="EMBL/GenBank/DDBJ databases">
        <title>Draft genome assembly of a fouling barnacle, Amphibalanus amphitrite (Darwin, 1854): The first reference genome for Thecostraca.</title>
        <authorList>
            <person name="Kim W."/>
        </authorList>
    </citation>
    <scope>NUCLEOTIDE SEQUENCE [LARGE SCALE GENOMIC DNA]</scope>
    <source>
        <strain evidence="4">SNU_AA5</strain>
        <tissue evidence="4">Soma without cirri and trophi</tissue>
    </source>
</reference>
<evidence type="ECO:0000256" key="1">
    <source>
        <dbReference type="SAM" id="Coils"/>
    </source>
</evidence>
<feature type="domain" description="JAB1/MPN/MOV34 metalloenzyme" evidence="3">
    <location>
        <begin position="12"/>
        <end position="72"/>
    </location>
</feature>
<dbReference type="OrthoDB" id="446074at2759"/>
<comment type="caution">
    <text evidence="4">The sequence shown here is derived from an EMBL/GenBank/DDBJ whole genome shotgun (WGS) entry which is preliminary data.</text>
</comment>
<feature type="coiled-coil region" evidence="1">
    <location>
        <begin position="88"/>
        <end position="115"/>
    </location>
</feature>
<gene>
    <name evidence="4" type="primary">BRCC3</name>
    <name evidence="4" type="ORF">FJT64_018804</name>
</gene>
<dbReference type="Proteomes" id="UP000440578">
    <property type="component" value="Unassembled WGS sequence"/>
</dbReference>
<dbReference type="Pfam" id="PF01398">
    <property type="entry name" value="JAB"/>
    <property type="match status" value="1"/>
</dbReference>
<dbReference type="Gene3D" id="3.40.140.10">
    <property type="entry name" value="Cytidine Deaminase, domain 2"/>
    <property type="match status" value="1"/>
</dbReference>
<protein>
    <submittedName>
        <fullName evidence="4">Lys-63-specific deubiquitinase BRCC36</fullName>
    </submittedName>
</protein>
<accession>A0A6A4X227</accession>
<dbReference type="InterPro" id="IPR000555">
    <property type="entry name" value="JAMM/MPN+_dom"/>
</dbReference>
<dbReference type="EMBL" id="VIIS01000343">
    <property type="protein sequence ID" value="KAF0310140.1"/>
    <property type="molecule type" value="Genomic_DNA"/>
</dbReference>
<name>A0A6A4X227_AMPAM</name>